<dbReference type="Proteomes" id="UP000887116">
    <property type="component" value="Unassembled WGS sequence"/>
</dbReference>
<evidence type="ECO:0000256" key="1">
    <source>
        <dbReference type="SAM" id="MobiDB-lite"/>
    </source>
</evidence>
<gene>
    <name evidence="2" type="ORF">TNCT_18491</name>
</gene>
<evidence type="ECO:0000313" key="2">
    <source>
        <dbReference type="EMBL" id="GFR07433.1"/>
    </source>
</evidence>
<evidence type="ECO:0000313" key="3">
    <source>
        <dbReference type="Proteomes" id="UP000887116"/>
    </source>
</evidence>
<keyword evidence="3" id="KW-1185">Reference proteome</keyword>
<comment type="caution">
    <text evidence="2">The sequence shown here is derived from an EMBL/GenBank/DDBJ whole genome shotgun (WGS) entry which is preliminary data.</text>
</comment>
<dbReference type="AlphaFoldDB" id="A0A8X6J2R6"/>
<accession>A0A8X6J2R6</accession>
<proteinExistence type="predicted"/>
<sequence length="71" mass="8284">MGLKRQIKELYRSMENTKDMQRKKKTAPHPENSAMEAEVFEITGVHLVRPHHLRDRMDIIAYTCSVKGHPP</sequence>
<feature type="region of interest" description="Disordered" evidence="1">
    <location>
        <begin position="14"/>
        <end position="35"/>
    </location>
</feature>
<dbReference type="EMBL" id="BMAO01026158">
    <property type="protein sequence ID" value="GFR07433.1"/>
    <property type="molecule type" value="Genomic_DNA"/>
</dbReference>
<organism evidence="2 3">
    <name type="scientific">Trichonephila clavata</name>
    <name type="common">Joro spider</name>
    <name type="synonym">Nephila clavata</name>
    <dbReference type="NCBI Taxonomy" id="2740835"/>
    <lineage>
        <taxon>Eukaryota</taxon>
        <taxon>Metazoa</taxon>
        <taxon>Ecdysozoa</taxon>
        <taxon>Arthropoda</taxon>
        <taxon>Chelicerata</taxon>
        <taxon>Arachnida</taxon>
        <taxon>Araneae</taxon>
        <taxon>Araneomorphae</taxon>
        <taxon>Entelegynae</taxon>
        <taxon>Araneoidea</taxon>
        <taxon>Nephilidae</taxon>
        <taxon>Trichonephila</taxon>
    </lineage>
</organism>
<protein>
    <submittedName>
        <fullName evidence="2">Uncharacterized protein</fullName>
    </submittedName>
</protein>
<name>A0A8X6J2R6_TRICU</name>
<reference evidence="2" key="1">
    <citation type="submission" date="2020-07" db="EMBL/GenBank/DDBJ databases">
        <title>Multicomponent nature underlies the extraordinary mechanical properties of spider dragline silk.</title>
        <authorList>
            <person name="Kono N."/>
            <person name="Nakamura H."/>
            <person name="Mori M."/>
            <person name="Yoshida Y."/>
            <person name="Ohtoshi R."/>
            <person name="Malay A.D."/>
            <person name="Moran D.A.P."/>
            <person name="Tomita M."/>
            <person name="Numata K."/>
            <person name="Arakawa K."/>
        </authorList>
    </citation>
    <scope>NUCLEOTIDE SEQUENCE</scope>
</reference>